<comment type="function">
    <text evidence="9">Converts cobyric acid to cobinamide by the addition of aminopropanol on the F carboxylic group.</text>
</comment>
<dbReference type="AlphaFoldDB" id="A0AAE3G0M7"/>
<evidence type="ECO:0000256" key="3">
    <source>
        <dbReference type="ARBA" id="ARBA00006263"/>
    </source>
</evidence>
<evidence type="ECO:0000256" key="8">
    <source>
        <dbReference type="ARBA" id="ARBA00023136"/>
    </source>
</evidence>
<evidence type="ECO:0000256" key="4">
    <source>
        <dbReference type="ARBA" id="ARBA00022475"/>
    </source>
</evidence>
<evidence type="ECO:0000256" key="5">
    <source>
        <dbReference type="ARBA" id="ARBA00022573"/>
    </source>
</evidence>
<evidence type="ECO:0000313" key="10">
    <source>
        <dbReference type="EMBL" id="MCP1673260.1"/>
    </source>
</evidence>
<gene>
    <name evidence="9" type="primary">cobD</name>
    <name evidence="10" type="ORF">J2T57_000352</name>
</gene>
<comment type="caution">
    <text evidence="9">Lacks conserved residue(s) required for the propagation of feature annotation.</text>
</comment>
<evidence type="ECO:0000313" key="11">
    <source>
        <dbReference type="Proteomes" id="UP001205843"/>
    </source>
</evidence>
<comment type="caution">
    <text evidence="10">The sequence shown here is derived from an EMBL/GenBank/DDBJ whole genome shotgun (WGS) entry which is preliminary data.</text>
</comment>
<keyword evidence="10" id="KW-0436">Ligase</keyword>
<feature type="transmembrane region" description="Helical" evidence="9">
    <location>
        <begin position="49"/>
        <end position="71"/>
    </location>
</feature>
<keyword evidence="7 9" id="KW-1133">Transmembrane helix</keyword>
<evidence type="ECO:0000256" key="6">
    <source>
        <dbReference type="ARBA" id="ARBA00022692"/>
    </source>
</evidence>
<keyword evidence="11" id="KW-1185">Reference proteome</keyword>
<dbReference type="GO" id="GO:0009236">
    <property type="term" value="P:cobalamin biosynthetic process"/>
    <property type="evidence" value="ECO:0007669"/>
    <property type="project" value="UniProtKB-UniRule"/>
</dbReference>
<name>A0AAE3G0M7_9GAMM</name>
<feature type="transmembrane region" description="Helical" evidence="9">
    <location>
        <begin position="150"/>
        <end position="172"/>
    </location>
</feature>
<keyword evidence="6 9" id="KW-0812">Transmembrane</keyword>
<comment type="pathway">
    <text evidence="2 9">Cofactor biosynthesis; adenosylcobalamin biosynthesis.</text>
</comment>
<feature type="transmembrane region" description="Helical" evidence="9">
    <location>
        <begin position="290"/>
        <end position="310"/>
    </location>
</feature>
<protein>
    <recommendedName>
        <fullName evidence="9">Cobalamin biosynthesis protein CobD</fullName>
    </recommendedName>
</protein>
<dbReference type="PANTHER" id="PTHR34308">
    <property type="entry name" value="COBALAMIN BIOSYNTHESIS PROTEIN CBIB"/>
    <property type="match status" value="1"/>
</dbReference>
<organism evidence="10 11">
    <name type="scientific">Natronocella acetinitrilica</name>
    <dbReference type="NCBI Taxonomy" id="414046"/>
    <lineage>
        <taxon>Bacteria</taxon>
        <taxon>Pseudomonadati</taxon>
        <taxon>Pseudomonadota</taxon>
        <taxon>Gammaproteobacteria</taxon>
        <taxon>Chromatiales</taxon>
        <taxon>Ectothiorhodospiraceae</taxon>
        <taxon>Natronocella</taxon>
    </lineage>
</organism>
<dbReference type="NCBIfam" id="TIGR00380">
    <property type="entry name" value="cobal_cbiB"/>
    <property type="match status" value="1"/>
</dbReference>
<evidence type="ECO:0000256" key="9">
    <source>
        <dbReference type="HAMAP-Rule" id="MF_00024"/>
    </source>
</evidence>
<evidence type="ECO:0000256" key="7">
    <source>
        <dbReference type="ARBA" id="ARBA00022989"/>
    </source>
</evidence>
<sequence length="311" mass="33021">MIAFLVIAFALLTDRIAGEPRRGHPLVLFGGLADWLRAVLTRRGQGDSVLAGGVAVLLLLAAPLVVLLWCWWLLPAGVWLLLEVLGLYLAIALRSLQEHAKAVMRPLEAGQLNEARQALSMIVSRDTAGLDAEAVAAATTESVLENGADAVFASLFWYLLAGLPGVIVHRLANTLDAMWGYRTPELNRFGRVAARLDDVLNYLPARLTALTYMLCGNAPNALRCWREQAEGWDSPNAGPVMAAGAGALAVRLGGPAPYHGAPRHRPALGHGGAASAETIGAAIRLVQRGVLLWMMLILAGGLAWSLITVAG</sequence>
<evidence type="ECO:0000256" key="2">
    <source>
        <dbReference type="ARBA" id="ARBA00004953"/>
    </source>
</evidence>
<dbReference type="HAMAP" id="MF_00024">
    <property type="entry name" value="CobD_CbiB"/>
    <property type="match status" value="1"/>
</dbReference>
<comment type="subcellular location">
    <subcellularLocation>
        <location evidence="1 9">Cell membrane</location>
        <topology evidence="1 9">Multi-pass membrane protein</topology>
    </subcellularLocation>
</comment>
<evidence type="ECO:0000256" key="1">
    <source>
        <dbReference type="ARBA" id="ARBA00004651"/>
    </source>
</evidence>
<dbReference type="EMBL" id="JALJXV010000001">
    <property type="protein sequence ID" value="MCP1673260.1"/>
    <property type="molecule type" value="Genomic_DNA"/>
</dbReference>
<dbReference type="Proteomes" id="UP001205843">
    <property type="component" value="Unassembled WGS sequence"/>
</dbReference>
<dbReference type="RefSeq" id="WP_253473312.1">
    <property type="nucleotide sequence ID" value="NZ_JALJXV010000001.1"/>
</dbReference>
<dbReference type="GO" id="GO:0048472">
    <property type="term" value="F:threonine-phosphate decarboxylase activity"/>
    <property type="evidence" value="ECO:0007669"/>
    <property type="project" value="InterPro"/>
</dbReference>
<dbReference type="InterPro" id="IPR004485">
    <property type="entry name" value="Cobalamin_biosynth_CobD/CbiB"/>
</dbReference>
<keyword evidence="4 9" id="KW-1003">Cell membrane</keyword>
<dbReference type="Pfam" id="PF03186">
    <property type="entry name" value="CobD_Cbib"/>
    <property type="match status" value="1"/>
</dbReference>
<proteinExistence type="inferred from homology"/>
<accession>A0AAE3G0M7</accession>
<dbReference type="GO" id="GO:0015420">
    <property type="term" value="F:ABC-type vitamin B12 transporter activity"/>
    <property type="evidence" value="ECO:0007669"/>
    <property type="project" value="UniProtKB-UniRule"/>
</dbReference>
<dbReference type="GO" id="GO:0005886">
    <property type="term" value="C:plasma membrane"/>
    <property type="evidence" value="ECO:0007669"/>
    <property type="project" value="UniProtKB-SubCell"/>
</dbReference>
<keyword evidence="5 9" id="KW-0169">Cobalamin biosynthesis</keyword>
<reference evidence="10" key="1">
    <citation type="submission" date="2022-03" db="EMBL/GenBank/DDBJ databases">
        <title>Genomic Encyclopedia of Type Strains, Phase III (KMG-III): the genomes of soil and plant-associated and newly described type strains.</title>
        <authorList>
            <person name="Whitman W."/>
        </authorList>
    </citation>
    <scope>NUCLEOTIDE SEQUENCE</scope>
    <source>
        <strain evidence="10">ANL 6-2</strain>
    </source>
</reference>
<dbReference type="GO" id="GO:0016874">
    <property type="term" value="F:ligase activity"/>
    <property type="evidence" value="ECO:0007669"/>
    <property type="project" value="UniProtKB-KW"/>
</dbReference>
<comment type="similarity">
    <text evidence="3 9">Belongs to the CobD/CbiB family.</text>
</comment>
<keyword evidence="8 9" id="KW-0472">Membrane</keyword>
<dbReference type="PANTHER" id="PTHR34308:SF1">
    <property type="entry name" value="COBALAMIN BIOSYNTHESIS PROTEIN CBIB"/>
    <property type="match status" value="1"/>
</dbReference>